<dbReference type="GO" id="GO:0003677">
    <property type="term" value="F:DNA binding"/>
    <property type="evidence" value="ECO:0007669"/>
    <property type="project" value="UniProtKB-KW"/>
</dbReference>
<name>A0ABD0SNZ2_LOXSC</name>
<comment type="subcellular location">
    <subcellularLocation>
        <location evidence="1">Nucleus</location>
    </subcellularLocation>
</comment>
<dbReference type="Pfam" id="PF12251">
    <property type="entry name" value="SNAPC3"/>
    <property type="match status" value="1"/>
</dbReference>
<evidence type="ECO:0000256" key="7">
    <source>
        <dbReference type="ARBA" id="ARBA00023242"/>
    </source>
</evidence>
<evidence type="ECO:0000256" key="6">
    <source>
        <dbReference type="ARBA" id="ARBA00023163"/>
    </source>
</evidence>
<gene>
    <name evidence="12" type="ORF">ABMA28_005950</name>
</gene>
<protein>
    <recommendedName>
        <fullName evidence="3">snRNA-activating protein complex subunit 3</fullName>
    </recommendedName>
    <alternativeName>
        <fullName evidence="10">Small nuclear RNA-activating complex polypeptide 3</fullName>
    </alternativeName>
</protein>
<comment type="subunit">
    <text evidence="9">Part of the SNAPc complex composed of 5 subunits: SNAPC1, SNAPC2, SNAPC3, SNAPC4 and SNAPC5. SNAPC3 interacts with SNAPC1.</text>
</comment>
<comment type="caution">
    <text evidence="12">The sequence shown here is derived from an EMBL/GenBank/DDBJ whole genome shotgun (WGS) entry which is preliminary data.</text>
</comment>
<evidence type="ECO:0000256" key="11">
    <source>
        <dbReference type="SAM" id="MobiDB-lite"/>
    </source>
</evidence>
<evidence type="ECO:0000256" key="8">
    <source>
        <dbReference type="ARBA" id="ARBA00025193"/>
    </source>
</evidence>
<evidence type="ECO:0000256" key="10">
    <source>
        <dbReference type="ARBA" id="ARBA00029606"/>
    </source>
</evidence>
<organism evidence="12 13">
    <name type="scientific">Loxostege sticticalis</name>
    <name type="common">Beet webworm moth</name>
    <dbReference type="NCBI Taxonomy" id="481309"/>
    <lineage>
        <taxon>Eukaryota</taxon>
        <taxon>Metazoa</taxon>
        <taxon>Ecdysozoa</taxon>
        <taxon>Arthropoda</taxon>
        <taxon>Hexapoda</taxon>
        <taxon>Insecta</taxon>
        <taxon>Pterygota</taxon>
        <taxon>Neoptera</taxon>
        <taxon>Endopterygota</taxon>
        <taxon>Lepidoptera</taxon>
        <taxon>Glossata</taxon>
        <taxon>Ditrysia</taxon>
        <taxon>Pyraloidea</taxon>
        <taxon>Crambidae</taxon>
        <taxon>Pyraustinae</taxon>
        <taxon>Loxostege</taxon>
    </lineage>
</organism>
<dbReference type="EMBL" id="JBEDNZ010000018">
    <property type="protein sequence ID" value="KAL0821361.1"/>
    <property type="molecule type" value="Genomic_DNA"/>
</dbReference>
<evidence type="ECO:0000256" key="2">
    <source>
        <dbReference type="ARBA" id="ARBA00010410"/>
    </source>
</evidence>
<feature type="region of interest" description="Disordered" evidence="11">
    <location>
        <begin position="1"/>
        <end position="34"/>
    </location>
</feature>
<evidence type="ECO:0000313" key="12">
    <source>
        <dbReference type="EMBL" id="KAL0821361.1"/>
    </source>
</evidence>
<comment type="similarity">
    <text evidence="2">Belongs to the SNAPC3/SRD2 family.</text>
</comment>
<proteinExistence type="inferred from homology"/>
<reference evidence="12 13" key="1">
    <citation type="submission" date="2024-06" db="EMBL/GenBank/DDBJ databases">
        <title>A chromosome-level genome assembly of beet webworm, Loxostege sticticalis.</title>
        <authorList>
            <person name="Zhang Y."/>
        </authorList>
    </citation>
    <scope>NUCLEOTIDE SEQUENCE [LARGE SCALE GENOMIC DNA]</scope>
    <source>
        <strain evidence="12">AQ028</strain>
        <tissue evidence="12">Male pupae</tissue>
    </source>
</reference>
<sequence length="535" mass="59715">MESESVDNSVESSVANSDRTTDAGAPKPPGNTGTVQAVIKSTESVQVELEVDKHMDSPSLSKTEIPLPQTRTVEENVAKTSQPEPAGKSMIADRIAFEEPIVTDIEVEVPILTDNVDFAKPTSIFTDETGPTFYKINSNLVTPPIRIKNLPEQFASLRVLGAPKKREDLSAFYIDKIRDFVGEDLTDEEFEKLAKYCSPDHLRTGAELSMPVRAPTHGLLTNDSEERLALERSTGFSGNTSLCIHKKYQLRVDKDLGNHYSKKLKYRGIRLMPLISEDGKTAAAETKSPDLEAGKDLLLRVRVYRPYDYNIKYFRGRSRHAVFSCDIILTGKQKLTALRDRFVCANDVGMRVDVSCKPDDLPASSAKEVFPSGFLFINNVFYVDTRPGCVDHAAGLRDWAKRRGVGDFPSKDMCTTTLEDMVLRLGFPEVYVHQGNCEHLFTFSEVRLLGPSDPLRLSQYPAHSAASSHQSVYCTTCAEFCAKWIVVGCSRVPFDPAFFCDTCFKLYLYKDGKKIGDFKAYSYRGNELNMLKPQG</sequence>
<feature type="compositionally biased region" description="Low complexity" evidence="11">
    <location>
        <begin position="1"/>
        <end position="18"/>
    </location>
</feature>
<evidence type="ECO:0000313" key="13">
    <source>
        <dbReference type="Proteomes" id="UP001549921"/>
    </source>
</evidence>
<dbReference type="PANTHER" id="PTHR13421">
    <property type="entry name" value="SNRNA-ACTIVATING PROTEIN COMPLEX SUBUNIT 3"/>
    <property type="match status" value="1"/>
</dbReference>
<keyword evidence="5" id="KW-0238">DNA-binding</keyword>
<dbReference type="InterPro" id="IPR022042">
    <property type="entry name" value="snRNA-activating_su3"/>
</dbReference>
<accession>A0ABD0SNZ2</accession>
<dbReference type="PANTHER" id="PTHR13421:SF16">
    <property type="entry name" value="SNRNA-ACTIVATING PROTEIN COMPLEX SUBUNIT 3"/>
    <property type="match status" value="1"/>
</dbReference>
<dbReference type="Proteomes" id="UP001549921">
    <property type="component" value="Unassembled WGS sequence"/>
</dbReference>
<evidence type="ECO:0000256" key="4">
    <source>
        <dbReference type="ARBA" id="ARBA00023015"/>
    </source>
</evidence>
<comment type="function">
    <text evidence="8">Part of the SNAPc complex required for the transcription of both RNA polymerase II and III small-nuclear RNA genes. Binds to the proximal sequence element (PSE), a non-TATA-box basal promoter element common to these 2 types of genes. Recruits TBP and BRF2 to the U6 snRNA TATA box.</text>
</comment>
<keyword evidence="7" id="KW-0539">Nucleus</keyword>
<evidence type="ECO:0000256" key="3">
    <source>
        <dbReference type="ARBA" id="ARBA00013634"/>
    </source>
</evidence>
<dbReference type="GO" id="GO:0005634">
    <property type="term" value="C:nucleus"/>
    <property type="evidence" value="ECO:0007669"/>
    <property type="project" value="UniProtKB-SubCell"/>
</dbReference>
<evidence type="ECO:0000256" key="1">
    <source>
        <dbReference type="ARBA" id="ARBA00004123"/>
    </source>
</evidence>
<evidence type="ECO:0000256" key="5">
    <source>
        <dbReference type="ARBA" id="ARBA00023125"/>
    </source>
</evidence>
<evidence type="ECO:0000256" key="9">
    <source>
        <dbReference type="ARBA" id="ARBA00025958"/>
    </source>
</evidence>
<keyword evidence="4" id="KW-0805">Transcription regulation</keyword>
<keyword evidence="6" id="KW-0804">Transcription</keyword>
<dbReference type="AlphaFoldDB" id="A0ABD0SNZ2"/>